<evidence type="ECO:0000256" key="8">
    <source>
        <dbReference type="RuleBase" id="RU362002"/>
    </source>
</evidence>
<evidence type="ECO:0000259" key="9">
    <source>
        <dbReference type="Pfam" id="PF00909"/>
    </source>
</evidence>
<feature type="transmembrane region" description="Helical" evidence="8">
    <location>
        <begin position="327"/>
        <end position="349"/>
    </location>
</feature>
<dbReference type="PANTHER" id="PTHR11730:SF6">
    <property type="entry name" value="AMMONIUM TRANSPORTER"/>
    <property type="match status" value="1"/>
</dbReference>
<accession>A0A482X3P2</accession>
<evidence type="ECO:0000256" key="5">
    <source>
        <dbReference type="ARBA" id="ARBA00022989"/>
    </source>
</evidence>
<organism evidence="10 11">
    <name type="scientific">Laodelphax striatellus</name>
    <name type="common">Small brown planthopper</name>
    <name type="synonym">Delphax striatella</name>
    <dbReference type="NCBI Taxonomy" id="195883"/>
    <lineage>
        <taxon>Eukaryota</taxon>
        <taxon>Metazoa</taxon>
        <taxon>Ecdysozoa</taxon>
        <taxon>Arthropoda</taxon>
        <taxon>Hexapoda</taxon>
        <taxon>Insecta</taxon>
        <taxon>Pterygota</taxon>
        <taxon>Neoptera</taxon>
        <taxon>Paraneoptera</taxon>
        <taxon>Hemiptera</taxon>
        <taxon>Auchenorrhyncha</taxon>
        <taxon>Fulgoroidea</taxon>
        <taxon>Delphacidae</taxon>
        <taxon>Criomorphinae</taxon>
        <taxon>Laodelphax</taxon>
    </lineage>
</organism>
<dbReference type="SUPFAM" id="SSF111352">
    <property type="entry name" value="Ammonium transporter"/>
    <property type="match status" value="1"/>
</dbReference>
<dbReference type="PROSITE" id="PS01219">
    <property type="entry name" value="AMMONIUM_TRANSP"/>
    <property type="match status" value="1"/>
</dbReference>
<keyword evidence="4 8" id="KW-0812">Transmembrane</keyword>
<feature type="transmembrane region" description="Helical" evidence="8">
    <location>
        <begin position="24"/>
        <end position="48"/>
    </location>
</feature>
<keyword evidence="11" id="KW-1185">Reference proteome</keyword>
<keyword evidence="7 8" id="KW-0924">Ammonia transport</keyword>
<evidence type="ECO:0000313" key="10">
    <source>
        <dbReference type="EMBL" id="RZF40489.1"/>
    </source>
</evidence>
<keyword evidence="3 8" id="KW-0813">Transport</keyword>
<evidence type="ECO:0000256" key="6">
    <source>
        <dbReference type="ARBA" id="ARBA00023136"/>
    </source>
</evidence>
<keyword evidence="5 8" id="KW-1133">Transmembrane helix</keyword>
<feature type="transmembrane region" description="Helical" evidence="8">
    <location>
        <begin position="60"/>
        <end position="79"/>
    </location>
</feature>
<dbReference type="InParanoid" id="A0A482X3P2"/>
<keyword evidence="6 8" id="KW-0472">Membrane</keyword>
<dbReference type="STRING" id="195883.A0A482X3P2"/>
<dbReference type="InterPro" id="IPR018047">
    <property type="entry name" value="Ammonium_transpt_CS"/>
</dbReference>
<dbReference type="GO" id="GO:0005886">
    <property type="term" value="C:plasma membrane"/>
    <property type="evidence" value="ECO:0007669"/>
    <property type="project" value="UniProtKB-SubCell"/>
</dbReference>
<dbReference type="EMBL" id="QKKF02018223">
    <property type="protein sequence ID" value="RZF40489.1"/>
    <property type="molecule type" value="Genomic_DNA"/>
</dbReference>
<comment type="subcellular location">
    <subcellularLocation>
        <location evidence="8">Cell membrane</location>
        <topology evidence="8">Multi-pass membrane protein</topology>
    </subcellularLocation>
    <subcellularLocation>
        <location evidence="1">Membrane</location>
        <topology evidence="1">Multi-pass membrane protein</topology>
    </subcellularLocation>
</comment>
<dbReference type="GO" id="GO:0097272">
    <property type="term" value="P:ammonium homeostasis"/>
    <property type="evidence" value="ECO:0007669"/>
    <property type="project" value="TreeGrafter"/>
</dbReference>
<gene>
    <name evidence="10" type="ORF">LSTR_LSTR000368</name>
</gene>
<dbReference type="InterPro" id="IPR029020">
    <property type="entry name" value="Ammonium/urea_transptr"/>
</dbReference>
<evidence type="ECO:0000256" key="3">
    <source>
        <dbReference type="ARBA" id="ARBA00022448"/>
    </source>
</evidence>
<dbReference type="NCBIfam" id="TIGR00836">
    <property type="entry name" value="amt"/>
    <property type="match status" value="1"/>
</dbReference>
<dbReference type="GO" id="GO:0008519">
    <property type="term" value="F:ammonium channel activity"/>
    <property type="evidence" value="ECO:0007669"/>
    <property type="project" value="InterPro"/>
</dbReference>
<evidence type="ECO:0000256" key="7">
    <source>
        <dbReference type="ARBA" id="ARBA00023177"/>
    </source>
</evidence>
<dbReference type="OrthoDB" id="534912at2759"/>
<dbReference type="Proteomes" id="UP000291343">
    <property type="component" value="Unassembled WGS sequence"/>
</dbReference>
<proteinExistence type="inferred from homology"/>
<feature type="transmembrane region" description="Helical" evidence="8">
    <location>
        <begin position="244"/>
        <end position="263"/>
    </location>
</feature>
<dbReference type="AlphaFoldDB" id="A0A482X3P2"/>
<feature type="transmembrane region" description="Helical" evidence="8">
    <location>
        <begin position="295"/>
        <end position="315"/>
    </location>
</feature>
<reference evidence="10 11" key="1">
    <citation type="journal article" date="2017" name="Gigascience">
        <title>Genome sequence of the small brown planthopper, Laodelphax striatellus.</title>
        <authorList>
            <person name="Zhu J."/>
            <person name="Jiang F."/>
            <person name="Wang X."/>
            <person name="Yang P."/>
            <person name="Bao Y."/>
            <person name="Zhao W."/>
            <person name="Wang W."/>
            <person name="Lu H."/>
            <person name="Wang Q."/>
            <person name="Cui N."/>
            <person name="Li J."/>
            <person name="Chen X."/>
            <person name="Luo L."/>
            <person name="Yu J."/>
            <person name="Kang L."/>
            <person name="Cui F."/>
        </authorList>
    </citation>
    <scope>NUCLEOTIDE SEQUENCE [LARGE SCALE GENOMIC DNA]</scope>
    <source>
        <strain evidence="10">Lst14</strain>
    </source>
</reference>
<evidence type="ECO:0000313" key="11">
    <source>
        <dbReference type="Proteomes" id="UP000291343"/>
    </source>
</evidence>
<sequence>MLNATNETALQDQIEDLKKNVDDVFLLINGIIVSFMQAGFACLEAGCVRSKNVTNILMKNLLDLFIAALVYWLIGYSLAYSKGTAYFGTAHWAGYGLHDDVMAHWFFQMIFAATAATIITGAVAERCNYSAYIIYCAAFSGFVYPVASHWAWTDEGVLAQLGYRDFAGCGVVHALAGVASFFGALFIGPRTGRFSDAKVNEISGHSTMLTGLGGLLLISGFLAFNGGSLGHMSHPNDSQIISRVISNTILGGSGAGIVALILCRTGIVGSPVWSFSYTLNGILAGMVSVCGSADTFSPLGAILSGVCACLIFFSIRRLMYALKVDDPLDAVAVHLGGGFWGALSGPIFARGGLVYSFTKATRAQLANNLFGVLVLCAWSALTSILLFGFMKSVGIFRVSEDDELRGLDIALHGEPAYPSEAWTGIEAGPEVIKIQDLHPAEKSKSKSSKSSYTLRQMNFDNMALDMNSEHRR</sequence>
<evidence type="ECO:0000256" key="4">
    <source>
        <dbReference type="ARBA" id="ARBA00022692"/>
    </source>
</evidence>
<name>A0A482X3P2_LAOST</name>
<evidence type="ECO:0000256" key="2">
    <source>
        <dbReference type="ARBA" id="ARBA00005887"/>
    </source>
</evidence>
<feature type="transmembrane region" description="Helical" evidence="8">
    <location>
        <begin position="207"/>
        <end position="224"/>
    </location>
</feature>
<feature type="domain" description="Ammonium transporter AmtB-like" evidence="9">
    <location>
        <begin position="24"/>
        <end position="417"/>
    </location>
</feature>
<dbReference type="Pfam" id="PF00909">
    <property type="entry name" value="Ammonium_transp"/>
    <property type="match status" value="1"/>
</dbReference>
<comment type="caution">
    <text evidence="10">The sequence shown here is derived from an EMBL/GenBank/DDBJ whole genome shotgun (WGS) entry which is preliminary data.</text>
</comment>
<dbReference type="SMR" id="A0A482X3P2"/>
<feature type="transmembrane region" description="Helical" evidence="8">
    <location>
        <begin position="369"/>
        <end position="389"/>
    </location>
</feature>
<dbReference type="InterPro" id="IPR024041">
    <property type="entry name" value="NH4_transpt_AmtB-like_dom"/>
</dbReference>
<dbReference type="PANTHER" id="PTHR11730">
    <property type="entry name" value="AMMONIUM TRANSPORTER"/>
    <property type="match status" value="1"/>
</dbReference>
<evidence type="ECO:0000256" key="1">
    <source>
        <dbReference type="ARBA" id="ARBA00004141"/>
    </source>
</evidence>
<dbReference type="InterPro" id="IPR001905">
    <property type="entry name" value="Ammonium_transpt"/>
</dbReference>
<dbReference type="Gene3D" id="1.10.3430.10">
    <property type="entry name" value="Ammonium transporter AmtB like domains"/>
    <property type="match status" value="1"/>
</dbReference>
<protein>
    <recommendedName>
        <fullName evidence="8">Ammonium transporter</fullName>
    </recommendedName>
</protein>
<feature type="transmembrane region" description="Helical" evidence="8">
    <location>
        <begin position="164"/>
        <end position="187"/>
    </location>
</feature>
<comment type="similarity">
    <text evidence="2 8">Belongs to the ammonia transporter channel (TC 1.A.11.2) family.</text>
</comment>
<feature type="transmembrane region" description="Helical" evidence="8">
    <location>
        <begin position="105"/>
        <end position="124"/>
    </location>
</feature>
<feature type="transmembrane region" description="Helical" evidence="8">
    <location>
        <begin position="131"/>
        <end position="152"/>
    </location>
</feature>